<dbReference type="SUPFAM" id="SSF54928">
    <property type="entry name" value="RNA-binding domain, RBD"/>
    <property type="match status" value="2"/>
</dbReference>
<dbReference type="SMART" id="SM00361">
    <property type="entry name" value="RRM_1"/>
    <property type="match status" value="1"/>
</dbReference>
<dbReference type="Pfam" id="PF00076">
    <property type="entry name" value="RRM_1"/>
    <property type="match status" value="2"/>
</dbReference>
<dbReference type="GeneID" id="5721439"/>
<name>A0A2K3CVI3_CHLRE</name>
<feature type="domain" description="RRM" evidence="4">
    <location>
        <begin position="7"/>
        <end position="79"/>
    </location>
</feature>
<dbReference type="PROSITE" id="PS50102">
    <property type="entry name" value="RRM"/>
    <property type="match status" value="2"/>
</dbReference>
<dbReference type="OrthoDB" id="5970at2759"/>
<feature type="compositionally biased region" description="Basic and acidic residues" evidence="3">
    <location>
        <begin position="203"/>
        <end position="241"/>
    </location>
</feature>
<sequence>MSERPDRPLFIGNFEYEAEERDIVRLMEKYGPVEKIDMKQGYAFVCMRYKEDGDVAIRKLDRTEWGYKKRMLKVEWAQKSEADRKRDTKPSRTLFVVNFDVRRTTERDIERYFGRFGRLTRVQIKKSYSFVQFQNVEDAIKAMERANGAQMEGRTLAVEYVQNEDPNVRLVEYGRGGSGDRDGGRGRDERGGGGRYRSRSRSRSRDRYRRSPERSPPRYERRASPPPRRDSRSPPPRERSPPPRRGVSRSPPPRERSPPPRRGASRSPPAAERRASPPPPRRSSRSPPPRERSPSYDR</sequence>
<dbReference type="GO" id="GO:0000381">
    <property type="term" value="P:regulation of alternative mRNA splicing, via spliceosome"/>
    <property type="evidence" value="ECO:0000318"/>
    <property type="project" value="GO_Central"/>
</dbReference>
<organism evidence="5 6">
    <name type="scientific">Chlamydomonas reinhardtii</name>
    <name type="common">Chlamydomonas smithii</name>
    <dbReference type="NCBI Taxonomy" id="3055"/>
    <lineage>
        <taxon>Eukaryota</taxon>
        <taxon>Viridiplantae</taxon>
        <taxon>Chlorophyta</taxon>
        <taxon>core chlorophytes</taxon>
        <taxon>Chlorophyceae</taxon>
        <taxon>CS clade</taxon>
        <taxon>Chlamydomonadales</taxon>
        <taxon>Chlamydomonadaceae</taxon>
        <taxon>Chlamydomonas</taxon>
    </lineage>
</organism>
<dbReference type="Gene3D" id="3.30.70.330">
    <property type="match status" value="2"/>
</dbReference>
<evidence type="ECO:0000256" key="2">
    <source>
        <dbReference type="PROSITE-ProRule" id="PRU00176"/>
    </source>
</evidence>
<dbReference type="GO" id="GO:0003729">
    <property type="term" value="F:mRNA binding"/>
    <property type="evidence" value="ECO:0000318"/>
    <property type="project" value="GO_Central"/>
</dbReference>
<dbReference type="GO" id="GO:0008380">
    <property type="term" value="P:RNA splicing"/>
    <property type="evidence" value="ECO:0007669"/>
    <property type="project" value="UniProtKB-KW"/>
</dbReference>
<feature type="region of interest" description="Disordered" evidence="3">
    <location>
        <begin position="169"/>
        <end position="298"/>
    </location>
</feature>
<dbReference type="RefSeq" id="XP_001695822.2">
    <property type="nucleotide sequence ID" value="XM_001695770.2"/>
</dbReference>
<proteinExistence type="predicted"/>
<dbReference type="KEGG" id="cre:CHLRE_16g674250v5"/>
<evidence type="ECO:0000313" key="5">
    <source>
        <dbReference type="EMBL" id="PNW72291.1"/>
    </source>
</evidence>
<dbReference type="Gramene" id="PNW72291">
    <property type="protein sequence ID" value="PNW72291"/>
    <property type="gene ID" value="CHLRE_16g674250v5"/>
</dbReference>
<feature type="domain" description="RRM" evidence="4">
    <location>
        <begin position="92"/>
        <end position="163"/>
    </location>
</feature>
<evidence type="ECO:0000313" key="6">
    <source>
        <dbReference type="Proteomes" id="UP000006906"/>
    </source>
</evidence>
<dbReference type="Proteomes" id="UP000006906">
    <property type="component" value="Chromosome 16"/>
</dbReference>
<gene>
    <name evidence="5" type="ORF">CHLRE_16g674250v5</name>
</gene>
<dbReference type="OMA" id="GHRKERT"/>
<dbReference type="InterPro" id="IPR035979">
    <property type="entry name" value="RBD_domain_sf"/>
</dbReference>
<dbReference type="InterPro" id="IPR003954">
    <property type="entry name" value="RRM_euk-type"/>
</dbReference>
<dbReference type="InParanoid" id="A0A2K3CVI3"/>
<dbReference type="STRING" id="3055.A0A2K3CVI3"/>
<dbReference type="InterPro" id="IPR012677">
    <property type="entry name" value="Nucleotide-bd_a/b_plait_sf"/>
</dbReference>
<protein>
    <recommendedName>
        <fullName evidence="4">RRM domain-containing protein</fullName>
    </recommendedName>
</protein>
<dbReference type="PaxDb" id="3055-EDP01159"/>
<keyword evidence="2" id="KW-0694">RNA-binding</keyword>
<keyword evidence="1" id="KW-0508">mRNA splicing</keyword>
<dbReference type="SMART" id="SM00360">
    <property type="entry name" value="RRM"/>
    <property type="match status" value="2"/>
</dbReference>
<dbReference type="ExpressionAtlas" id="A0A2K3CVI3">
    <property type="expression patterns" value="baseline"/>
</dbReference>
<evidence type="ECO:0000256" key="3">
    <source>
        <dbReference type="SAM" id="MobiDB-lite"/>
    </source>
</evidence>
<dbReference type="AlphaFoldDB" id="A0A2K3CVI3"/>
<reference evidence="5 6" key="1">
    <citation type="journal article" date="2007" name="Science">
        <title>The Chlamydomonas genome reveals the evolution of key animal and plant functions.</title>
        <authorList>
            <person name="Merchant S.S."/>
            <person name="Prochnik S.E."/>
            <person name="Vallon O."/>
            <person name="Harris E.H."/>
            <person name="Karpowicz S.J."/>
            <person name="Witman G.B."/>
            <person name="Terry A."/>
            <person name="Salamov A."/>
            <person name="Fritz-Laylin L.K."/>
            <person name="Marechal-Drouard L."/>
            <person name="Marshall W.F."/>
            <person name="Qu L.H."/>
            <person name="Nelson D.R."/>
            <person name="Sanderfoot A.A."/>
            <person name="Spalding M.H."/>
            <person name="Kapitonov V.V."/>
            <person name="Ren Q."/>
            <person name="Ferris P."/>
            <person name="Lindquist E."/>
            <person name="Shapiro H."/>
            <person name="Lucas S.M."/>
            <person name="Grimwood J."/>
            <person name="Schmutz J."/>
            <person name="Cardol P."/>
            <person name="Cerutti H."/>
            <person name="Chanfreau G."/>
            <person name="Chen C.L."/>
            <person name="Cognat V."/>
            <person name="Croft M.T."/>
            <person name="Dent R."/>
            <person name="Dutcher S."/>
            <person name="Fernandez E."/>
            <person name="Fukuzawa H."/>
            <person name="Gonzalez-Ballester D."/>
            <person name="Gonzalez-Halphen D."/>
            <person name="Hallmann A."/>
            <person name="Hanikenne M."/>
            <person name="Hippler M."/>
            <person name="Inwood W."/>
            <person name="Jabbari K."/>
            <person name="Kalanon M."/>
            <person name="Kuras R."/>
            <person name="Lefebvre P.A."/>
            <person name="Lemaire S.D."/>
            <person name="Lobanov A.V."/>
            <person name="Lohr M."/>
            <person name="Manuell A."/>
            <person name="Meier I."/>
            <person name="Mets L."/>
            <person name="Mittag M."/>
            <person name="Mittelmeier T."/>
            <person name="Moroney J.V."/>
            <person name="Moseley J."/>
            <person name="Napoli C."/>
            <person name="Nedelcu A.M."/>
            <person name="Niyogi K."/>
            <person name="Novoselov S.V."/>
            <person name="Paulsen I.T."/>
            <person name="Pazour G."/>
            <person name="Purton S."/>
            <person name="Ral J.P."/>
            <person name="Riano-Pachon D.M."/>
            <person name="Riekhof W."/>
            <person name="Rymarquis L."/>
            <person name="Schroda M."/>
            <person name="Stern D."/>
            <person name="Umen J."/>
            <person name="Willows R."/>
            <person name="Wilson N."/>
            <person name="Zimmer S.L."/>
            <person name="Allmer J."/>
            <person name="Balk J."/>
            <person name="Bisova K."/>
            <person name="Chen C.J."/>
            <person name="Elias M."/>
            <person name="Gendler K."/>
            <person name="Hauser C."/>
            <person name="Lamb M.R."/>
            <person name="Ledford H."/>
            <person name="Long J.C."/>
            <person name="Minagawa J."/>
            <person name="Page M.D."/>
            <person name="Pan J."/>
            <person name="Pootakham W."/>
            <person name="Roje S."/>
            <person name="Rose A."/>
            <person name="Stahlberg E."/>
            <person name="Terauchi A.M."/>
            <person name="Yang P."/>
            <person name="Ball S."/>
            <person name="Bowler C."/>
            <person name="Dieckmann C.L."/>
            <person name="Gladyshev V.N."/>
            <person name="Green P."/>
            <person name="Jorgensen R."/>
            <person name="Mayfield S."/>
            <person name="Mueller-Roeber B."/>
            <person name="Rajamani S."/>
            <person name="Sayre R.T."/>
            <person name="Brokstein P."/>
            <person name="Dubchak I."/>
            <person name="Goodstein D."/>
            <person name="Hornick L."/>
            <person name="Huang Y.W."/>
            <person name="Jhaveri J."/>
            <person name="Luo Y."/>
            <person name="Martinez D."/>
            <person name="Ngau W.C."/>
            <person name="Otillar B."/>
            <person name="Poliakov A."/>
            <person name="Porter A."/>
            <person name="Szajkowski L."/>
            <person name="Werner G."/>
            <person name="Zhou K."/>
            <person name="Grigoriev I.V."/>
            <person name="Rokhsar D.S."/>
            <person name="Grossman A.R."/>
        </authorList>
    </citation>
    <scope>NUCLEOTIDE SEQUENCE [LARGE SCALE GENOMIC DNA]</scope>
    <source>
        <strain evidence="6">CC-503</strain>
    </source>
</reference>
<dbReference type="PANTHER" id="PTHR23147">
    <property type="entry name" value="SERINE/ARGININE RICH SPLICING FACTOR"/>
    <property type="match status" value="1"/>
</dbReference>
<feature type="compositionally biased region" description="Basic and acidic residues" evidence="3">
    <location>
        <begin position="178"/>
        <end position="192"/>
    </location>
</feature>
<keyword evidence="6" id="KW-1185">Reference proteome</keyword>
<dbReference type="InterPro" id="IPR050907">
    <property type="entry name" value="SRSF"/>
</dbReference>
<dbReference type="InterPro" id="IPR000504">
    <property type="entry name" value="RRM_dom"/>
</dbReference>
<dbReference type="FunCoup" id="A0A2K3CVI3">
    <property type="interactions" value="665"/>
</dbReference>
<accession>A0A2K3CVI3</accession>
<dbReference type="GO" id="GO:0016607">
    <property type="term" value="C:nuclear speck"/>
    <property type="evidence" value="ECO:0000318"/>
    <property type="project" value="GO_Central"/>
</dbReference>
<evidence type="ECO:0000259" key="4">
    <source>
        <dbReference type="PROSITE" id="PS50102"/>
    </source>
</evidence>
<evidence type="ECO:0000256" key="1">
    <source>
        <dbReference type="ARBA" id="ARBA00023187"/>
    </source>
</evidence>
<feature type="compositionally biased region" description="Basic and acidic residues" evidence="3">
    <location>
        <begin position="288"/>
        <end position="298"/>
    </location>
</feature>
<dbReference type="EMBL" id="CM008977">
    <property type="protein sequence ID" value="PNW72291.1"/>
    <property type="molecule type" value="Genomic_DNA"/>
</dbReference>
<keyword evidence="1" id="KW-0507">mRNA processing</keyword>